<dbReference type="Pfam" id="PF13692">
    <property type="entry name" value="Glyco_trans_1_4"/>
    <property type="match status" value="1"/>
</dbReference>
<evidence type="ECO:0000313" key="1">
    <source>
        <dbReference type="EMBL" id="GGI91065.1"/>
    </source>
</evidence>
<dbReference type="Proteomes" id="UP000633263">
    <property type="component" value="Unassembled WGS sequence"/>
</dbReference>
<organism evidence="1 2">
    <name type="scientific">Halopseudomonas pertucinogena</name>
    <dbReference type="NCBI Taxonomy" id="86175"/>
    <lineage>
        <taxon>Bacteria</taxon>
        <taxon>Pseudomonadati</taxon>
        <taxon>Pseudomonadota</taxon>
        <taxon>Gammaproteobacteria</taxon>
        <taxon>Pseudomonadales</taxon>
        <taxon>Pseudomonadaceae</taxon>
        <taxon>Halopseudomonas</taxon>
    </lineage>
</organism>
<dbReference type="Gene3D" id="3.40.50.2000">
    <property type="entry name" value="Glycogen Phosphorylase B"/>
    <property type="match status" value="1"/>
</dbReference>
<comment type="caution">
    <text evidence="1">The sequence shown here is derived from an EMBL/GenBank/DDBJ whole genome shotgun (WGS) entry which is preliminary data.</text>
</comment>
<evidence type="ECO:0008006" key="3">
    <source>
        <dbReference type="Google" id="ProtNLM"/>
    </source>
</evidence>
<name>A0ABQ2CMN0_9GAMM</name>
<dbReference type="RefSeq" id="WP_188634949.1">
    <property type="nucleotide sequence ID" value="NZ_BMNN01000001.1"/>
</dbReference>
<dbReference type="SUPFAM" id="SSF53756">
    <property type="entry name" value="UDP-Glycosyltransferase/glycogen phosphorylase"/>
    <property type="match status" value="1"/>
</dbReference>
<dbReference type="EMBL" id="BMNN01000001">
    <property type="protein sequence ID" value="GGI91065.1"/>
    <property type="molecule type" value="Genomic_DNA"/>
</dbReference>
<evidence type="ECO:0000313" key="2">
    <source>
        <dbReference type="Proteomes" id="UP000633263"/>
    </source>
</evidence>
<gene>
    <name evidence="1" type="ORF">GCM10009083_04420</name>
</gene>
<dbReference type="PANTHER" id="PTHR46656:SF3">
    <property type="entry name" value="PUTATIVE-RELATED"/>
    <property type="match status" value="1"/>
</dbReference>
<protein>
    <recommendedName>
        <fullName evidence="3">Glycosyltransferase</fullName>
    </recommendedName>
</protein>
<proteinExistence type="predicted"/>
<sequence length="481" mass="55501">MKILVYSAMNAETVFNNFGEPEYSYYFVLREFLPLLRQFGEVQQVEDPATEVDPIYEAALRQGQDCVFLSFSPPHLTCLGLACPTIPVFAWEFSSMPCEAWWDDRPEHDWGWCLRQCAGAIVHSEQSASVVRQLMGEDYPVTAIPAPLWDRVAALRGTLLDQGDDSIRVTRGTIFDTHDPGLERWLPTEQDIIRAVAEARGLIPIDENKGFHRAPKSISRITLEYMVAWYQQVMSNRVPDHWKQKLDAWATRNDPWQLGRRELRLSGVVFTALFNPMDGRKNWVDMLTAFCTEFRDEPEATLVFKLGHRNHEEALESLLMVLPKLPRFRCRVVFLHGFLDDDAYLRLMQRSHFALNASYGEGQCLPLMEYLSFGKPAVAPDHSALADYIDEDVAFVVNSWADATMWPHDPRIAYRTLRQQIDWCSLRAAYRDAFDCYRHHPERYEQMSMAAVSRLREHCSIQSAMSRLEHFLQSEPENSPA</sequence>
<dbReference type="PANTHER" id="PTHR46656">
    <property type="entry name" value="PUTATIVE-RELATED"/>
    <property type="match status" value="1"/>
</dbReference>
<reference evidence="2" key="1">
    <citation type="journal article" date="2019" name="Int. J. Syst. Evol. Microbiol.">
        <title>The Global Catalogue of Microorganisms (GCM) 10K type strain sequencing project: providing services to taxonomists for standard genome sequencing and annotation.</title>
        <authorList>
            <consortium name="The Broad Institute Genomics Platform"/>
            <consortium name="The Broad Institute Genome Sequencing Center for Infectious Disease"/>
            <person name="Wu L."/>
            <person name="Ma J."/>
        </authorList>
    </citation>
    <scope>NUCLEOTIDE SEQUENCE [LARGE SCALE GENOMIC DNA]</scope>
    <source>
        <strain evidence="2">JCM 11590</strain>
    </source>
</reference>
<keyword evidence="2" id="KW-1185">Reference proteome</keyword>
<accession>A0ABQ2CMN0</accession>